<protein>
    <submittedName>
        <fullName evidence="6">23S rRNA m(2)G-2445 methyltransferase</fullName>
    </submittedName>
</protein>
<dbReference type="AlphaFoldDB" id="A0A1M5WKP8"/>
<dbReference type="Gene3D" id="3.30.750.80">
    <property type="entry name" value="RNA methyltransferase domain (HRMD) like"/>
    <property type="match status" value="1"/>
</dbReference>
<evidence type="ECO:0000313" key="7">
    <source>
        <dbReference type="Proteomes" id="UP000184139"/>
    </source>
</evidence>
<dbReference type="Pfam" id="PF01170">
    <property type="entry name" value="UPF0020"/>
    <property type="match status" value="1"/>
</dbReference>
<keyword evidence="3 6" id="KW-0808">Transferase</keyword>
<organism evidence="6 7">
    <name type="scientific">Desulfofustis glycolicus DSM 9705</name>
    <dbReference type="NCBI Taxonomy" id="1121409"/>
    <lineage>
        <taxon>Bacteria</taxon>
        <taxon>Pseudomonadati</taxon>
        <taxon>Thermodesulfobacteriota</taxon>
        <taxon>Desulfobulbia</taxon>
        <taxon>Desulfobulbales</taxon>
        <taxon>Desulfocapsaceae</taxon>
        <taxon>Desulfofustis</taxon>
    </lineage>
</organism>
<dbReference type="Gene3D" id="3.40.50.150">
    <property type="entry name" value="Vaccinia Virus protein VP39"/>
    <property type="match status" value="2"/>
</dbReference>
<keyword evidence="2 6" id="KW-0489">Methyltransferase</keyword>
<dbReference type="GO" id="GO:0003723">
    <property type="term" value="F:RNA binding"/>
    <property type="evidence" value="ECO:0007669"/>
    <property type="project" value="UniProtKB-UniRule"/>
</dbReference>
<dbReference type="PROSITE" id="PS01261">
    <property type="entry name" value="UPF0020"/>
    <property type="match status" value="1"/>
</dbReference>
<gene>
    <name evidence="6" type="ORF">SAMN02745124_02370</name>
</gene>
<dbReference type="Pfam" id="PF02926">
    <property type="entry name" value="THUMP"/>
    <property type="match status" value="1"/>
</dbReference>
<evidence type="ECO:0000256" key="3">
    <source>
        <dbReference type="ARBA" id="ARBA00022679"/>
    </source>
</evidence>
<evidence type="ECO:0000256" key="4">
    <source>
        <dbReference type="PROSITE-ProRule" id="PRU00529"/>
    </source>
</evidence>
<dbReference type="CDD" id="cd11715">
    <property type="entry name" value="THUMP_AdoMetMT"/>
    <property type="match status" value="1"/>
</dbReference>
<name>A0A1M5WKP8_9BACT</name>
<dbReference type="Proteomes" id="UP000184139">
    <property type="component" value="Unassembled WGS sequence"/>
</dbReference>
<dbReference type="Pfam" id="PF22020">
    <property type="entry name" value="RlmL_1st"/>
    <property type="match status" value="1"/>
</dbReference>
<keyword evidence="4" id="KW-0694">RNA-binding</keyword>
<evidence type="ECO:0000313" key="6">
    <source>
        <dbReference type="EMBL" id="SHH88061.1"/>
    </source>
</evidence>
<dbReference type="InterPro" id="IPR017244">
    <property type="entry name" value="23SrRNA_methyltr_KL"/>
</dbReference>
<dbReference type="NCBIfam" id="NF008748">
    <property type="entry name" value="PRK11783.1"/>
    <property type="match status" value="1"/>
</dbReference>
<evidence type="ECO:0000256" key="1">
    <source>
        <dbReference type="ARBA" id="ARBA00022552"/>
    </source>
</evidence>
<accession>A0A1M5WKP8</accession>
<reference evidence="6 7" key="1">
    <citation type="submission" date="2016-11" db="EMBL/GenBank/DDBJ databases">
        <authorList>
            <person name="Jaros S."/>
            <person name="Januszkiewicz K."/>
            <person name="Wedrychowicz H."/>
        </authorList>
    </citation>
    <scope>NUCLEOTIDE SEQUENCE [LARGE SCALE GENOMIC DNA]</scope>
    <source>
        <strain evidence="6 7">DSM 9705</strain>
    </source>
</reference>
<dbReference type="InterPro" id="IPR053943">
    <property type="entry name" value="RlmKL-like_Mtase_CS"/>
</dbReference>
<dbReference type="InterPro" id="IPR002052">
    <property type="entry name" value="DNA_methylase_N6_adenine_CS"/>
</dbReference>
<dbReference type="PIRSF" id="PIRSF037618">
    <property type="entry name" value="RNA_Mtase_bacteria_prd"/>
    <property type="match status" value="1"/>
</dbReference>
<dbReference type="PROSITE" id="PS00092">
    <property type="entry name" value="N6_MTASE"/>
    <property type="match status" value="1"/>
</dbReference>
<dbReference type="SUPFAM" id="SSF53335">
    <property type="entry name" value="S-adenosyl-L-methionine-dependent methyltransferases"/>
    <property type="match status" value="2"/>
</dbReference>
<dbReference type="GO" id="GO:0008990">
    <property type="term" value="F:rRNA (guanine-N2-)-methyltransferase activity"/>
    <property type="evidence" value="ECO:0007669"/>
    <property type="project" value="InterPro"/>
</dbReference>
<keyword evidence="7" id="KW-1185">Reference proteome</keyword>
<dbReference type="OrthoDB" id="9784632at2"/>
<evidence type="ECO:0000256" key="2">
    <source>
        <dbReference type="ARBA" id="ARBA00022603"/>
    </source>
</evidence>
<dbReference type="Gene3D" id="3.30.2130.30">
    <property type="match status" value="1"/>
</dbReference>
<proteinExistence type="predicted"/>
<dbReference type="GO" id="GO:0070043">
    <property type="term" value="F:rRNA (guanine-N7-)-methyltransferase activity"/>
    <property type="evidence" value="ECO:0007669"/>
    <property type="project" value="TreeGrafter"/>
</dbReference>
<dbReference type="InterPro" id="IPR029063">
    <property type="entry name" value="SAM-dependent_MTases_sf"/>
</dbReference>
<dbReference type="SMART" id="SM00981">
    <property type="entry name" value="THUMP"/>
    <property type="match status" value="1"/>
</dbReference>
<dbReference type="PROSITE" id="PS51165">
    <property type="entry name" value="THUMP"/>
    <property type="match status" value="1"/>
</dbReference>
<dbReference type="STRING" id="1121409.SAMN02745124_02370"/>
<feature type="domain" description="THUMP" evidence="5">
    <location>
        <begin position="48"/>
        <end position="160"/>
    </location>
</feature>
<dbReference type="InterPro" id="IPR054170">
    <property type="entry name" value="RlmL_1st"/>
</dbReference>
<dbReference type="PANTHER" id="PTHR47313">
    <property type="entry name" value="RIBOSOMAL RNA LARGE SUBUNIT METHYLTRANSFERASE K/L"/>
    <property type="match status" value="1"/>
</dbReference>
<dbReference type="InterPro" id="IPR004114">
    <property type="entry name" value="THUMP_dom"/>
</dbReference>
<dbReference type="EMBL" id="FQXS01000013">
    <property type="protein sequence ID" value="SHH88061.1"/>
    <property type="molecule type" value="Genomic_DNA"/>
</dbReference>
<dbReference type="GO" id="GO:0005737">
    <property type="term" value="C:cytoplasm"/>
    <property type="evidence" value="ECO:0007669"/>
    <property type="project" value="InterPro"/>
</dbReference>
<sequence>MIDNQAVYFIATCAGGLESLVAEEVVRWGGRGPATSVGAVQWSGMLESGYRACLWSRFASRVLLVVDRFEIGSADDLYEKARLVRWEEHLSVESRFAVDCSLSAGAPIGHSKFAALRVKDAVVDRFREQSGLRPDVQPRRPDVRLAVHLRGSSATLAVDLSGESLHRRGYRASGGIAPLKESLAAAIIALSGWSGDTPLLDPLCGSGTLLIEAALQLADSAPGLDRAYFGLTNWLGHDERLWQHLIEEAVEREQAAQERPWPPIIGYDADEKIISAARENIARAGLEDRIVLQVQELSRLQPTESVGLLVCNPPYGERVSDKQHVRYLYRFLGNRLRARFAGWQVALFTGVPEYADLVQIAWHETRRLYNGPLACGLFVGRVSGSGPRFSWQIGSTDDLVVGRDLADRLKKNLGRRLGWAKEQNLECFRVYDRDLPDYNVVIELYRKWVYIREFSRSGAIDQDTAEKRWVTVRTVVRELLSVGRDRLFLHRTGRRSEQGDRQGKRKKAAKRFEVAEDGASFLLDFSATGGPGLSLDQRSVRLRLRATASGKSFLNCADQSGAATVQAILGGACRSTTVVSDGEQQELVGGNFALNGIYPQHHRVVIADPRSWLERDESSHDLIYLNIRSGISISGKRSETRDLGHQSSELIRLAMCRLQPDGQLLFTMSFRTATLDESINQAFDCRVLDKVLLPRDCERSAGMHRYWEIRHLKRSP</sequence>
<dbReference type="InterPro" id="IPR000241">
    <property type="entry name" value="RlmKL-like_Mtase"/>
</dbReference>
<dbReference type="PANTHER" id="PTHR47313:SF1">
    <property type="entry name" value="RIBOSOMAL RNA LARGE SUBUNIT METHYLTRANSFERASE K_L"/>
    <property type="match status" value="1"/>
</dbReference>
<keyword evidence="1" id="KW-0698">rRNA processing</keyword>
<dbReference type="RefSeq" id="WP_073376261.1">
    <property type="nucleotide sequence ID" value="NZ_FQXS01000013.1"/>
</dbReference>
<evidence type="ECO:0000259" key="5">
    <source>
        <dbReference type="PROSITE" id="PS51165"/>
    </source>
</evidence>